<feature type="transmembrane region" description="Helical" evidence="1">
    <location>
        <begin position="34"/>
        <end position="52"/>
    </location>
</feature>
<keyword evidence="3" id="KW-0808">Transferase</keyword>
<dbReference type="PANTHER" id="PTHR23028">
    <property type="entry name" value="ACETYLTRANSFERASE"/>
    <property type="match status" value="1"/>
</dbReference>
<evidence type="ECO:0000313" key="3">
    <source>
        <dbReference type="EMBL" id="MEA5456991.1"/>
    </source>
</evidence>
<comment type="caution">
    <text evidence="3">The sequence shown here is derived from an EMBL/GenBank/DDBJ whole genome shotgun (WGS) entry which is preliminary data.</text>
</comment>
<feature type="transmembrane region" description="Helical" evidence="1">
    <location>
        <begin position="332"/>
        <end position="350"/>
    </location>
</feature>
<accession>A0ABU5TBB9</accession>
<dbReference type="EMBL" id="JAYGGQ010000020">
    <property type="protein sequence ID" value="MEA5456991.1"/>
    <property type="molecule type" value="Genomic_DNA"/>
</dbReference>
<dbReference type="PANTHER" id="PTHR23028:SF53">
    <property type="entry name" value="ACYL_TRANSF_3 DOMAIN-CONTAINING PROTEIN"/>
    <property type="match status" value="1"/>
</dbReference>
<dbReference type="EC" id="2.3.1.-" evidence="3"/>
<reference evidence="3 4" key="1">
    <citation type="submission" date="2023-12" db="EMBL/GenBank/DDBJ databases">
        <title>Sinomonas terricola sp. nov, isolated from litchi orchard soil in Guangdong, PR China.</title>
        <authorList>
            <person name="Jiaxin W."/>
            <person name="Yang Z."/>
            <person name="Honghui Z."/>
        </authorList>
    </citation>
    <scope>NUCLEOTIDE SEQUENCE [LARGE SCALE GENOMIC DNA]</scope>
    <source>
        <strain evidence="3 4">JGH33</strain>
    </source>
</reference>
<name>A0ABU5TBB9_9MICC</name>
<feature type="transmembrane region" description="Helical" evidence="1">
    <location>
        <begin position="192"/>
        <end position="213"/>
    </location>
</feature>
<evidence type="ECO:0000313" key="4">
    <source>
        <dbReference type="Proteomes" id="UP001304769"/>
    </source>
</evidence>
<dbReference type="InterPro" id="IPR002656">
    <property type="entry name" value="Acyl_transf_3_dom"/>
</dbReference>
<feature type="transmembrane region" description="Helical" evidence="1">
    <location>
        <begin position="150"/>
        <end position="171"/>
    </location>
</feature>
<feature type="transmembrane region" description="Helical" evidence="1">
    <location>
        <begin position="219"/>
        <end position="248"/>
    </location>
</feature>
<dbReference type="GO" id="GO:0016746">
    <property type="term" value="F:acyltransferase activity"/>
    <property type="evidence" value="ECO:0007669"/>
    <property type="project" value="UniProtKB-KW"/>
</dbReference>
<protein>
    <submittedName>
        <fullName evidence="3">Acyltransferase</fullName>
        <ecNumber evidence="3">2.3.1.-</ecNumber>
    </submittedName>
</protein>
<sequence>MPNAARINLSVRGKGEAARSDDATVSSDNRALNVIRSAAALLVVLGHVRILFFEDYSNASHYSGSALLYSVTSLGSEAVIVFFVLSGYWVGGGALSRLRRGTFTWRSYSMGRLTRLWLVLVPALVLTLIVDQAGRISFSGSDIYAKTSLYAGVPSTISYSPATFLGNLLFVQSIHVSEYGLNKPLWSLAYEFWYYLLFPAALMLVWKGISMWLRVAGGAVLVLGAAIAGPTVLLLFPAWLVGAVVAAYKQPIARVIMGLRPGTLGTLRCIGALGTLAAMVFAHEVVLPSRLGAWIISLAAGCMLCFFVSDVAWRGRPGRVLSAISSTAHFSYSLYAIHMPIVAILAAAFVPEFSRRWPLDVWHAGIALGIVAVLAAISFTFARFTEQRTDAVRTWIRVRTGKRRTTSI</sequence>
<keyword evidence="1" id="KW-0812">Transmembrane</keyword>
<keyword evidence="1" id="KW-0472">Membrane</keyword>
<dbReference type="RefSeq" id="WP_323280904.1">
    <property type="nucleotide sequence ID" value="NZ_JAYGGQ010000020.1"/>
</dbReference>
<feature type="transmembrane region" description="Helical" evidence="1">
    <location>
        <begin position="269"/>
        <end position="287"/>
    </location>
</feature>
<dbReference type="Pfam" id="PF01757">
    <property type="entry name" value="Acyl_transf_3"/>
    <property type="match status" value="1"/>
</dbReference>
<keyword evidence="1" id="KW-1133">Transmembrane helix</keyword>
<feature type="transmembrane region" description="Helical" evidence="1">
    <location>
        <begin position="112"/>
        <end position="130"/>
    </location>
</feature>
<dbReference type="InterPro" id="IPR050879">
    <property type="entry name" value="Acyltransferase_3"/>
</dbReference>
<feature type="domain" description="Acyltransferase 3" evidence="2">
    <location>
        <begin position="30"/>
        <end position="379"/>
    </location>
</feature>
<evidence type="ECO:0000259" key="2">
    <source>
        <dbReference type="Pfam" id="PF01757"/>
    </source>
</evidence>
<dbReference type="Proteomes" id="UP001304769">
    <property type="component" value="Unassembled WGS sequence"/>
</dbReference>
<evidence type="ECO:0000256" key="1">
    <source>
        <dbReference type="SAM" id="Phobius"/>
    </source>
</evidence>
<proteinExistence type="predicted"/>
<keyword evidence="3" id="KW-0012">Acyltransferase</keyword>
<keyword evidence="4" id="KW-1185">Reference proteome</keyword>
<feature type="transmembrane region" description="Helical" evidence="1">
    <location>
        <begin position="362"/>
        <end position="384"/>
    </location>
</feature>
<gene>
    <name evidence="3" type="ORF">SPF06_19890</name>
</gene>
<feature type="transmembrane region" description="Helical" evidence="1">
    <location>
        <begin position="293"/>
        <end position="312"/>
    </location>
</feature>
<feature type="transmembrane region" description="Helical" evidence="1">
    <location>
        <begin position="67"/>
        <end position="91"/>
    </location>
</feature>
<organism evidence="3 4">
    <name type="scientific">Sinomonas terricola</name>
    <dbReference type="NCBI Taxonomy" id="3110330"/>
    <lineage>
        <taxon>Bacteria</taxon>
        <taxon>Bacillati</taxon>
        <taxon>Actinomycetota</taxon>
        <taxon>Actinomycetes</taxon>
        <taxon>Micrococcales</taxon>
        <taxon>Micrococcaceae</taxon>
        <taxon>Sinomonas</taxon>
    </lineage>
</organism>